<comment type="caution">
    <text evidence="2">The sequence shown here is derived from an EMBL/GenBank/DDBJ whole genome shotgun (WGS) entry which is preliminary data.</text>
</comment>
<keyword evidence="3" id="KW-1185">Reference proteome</keyword>
<sequence length="69" mass="7645">MLTDAQLLIRRGDRKDKILTLERGRDRGGETEGETEGETKGGDRGESRLSLFIIAESGMGVQKLSCSYR</sequence>
<feature type="region of interest" description="Disordered" evidence="1">
    <location>
        <begin position="20"/>
        <end position="46"/>
    </location>
</feature>
<proteinExistence type="predicted"/>
<dbReference type="AlphaFoldDB" id="A0AAN8B0L2"/>
<evidence type="ECO:0000313" key="2">
    <source>
        <dbReference type="EMBL" id="KAK5876185.1"/>
    </source>
</evidence>
<feature type="compositionally biased region" description="Basic and acidic residues" evidence="1">
    <location>
        <begin position="37"/>
        <end position="46"/>
    </location>
</feature>
<name>A0AAN8B0L2_9TELE</name>
<gene>
    <name evidence="2" type="ORF">CesoFtcFv8_027181</name>
</gene>
<evidence type="ECO:0000313" key="3">
    <source>
        <dbReference type="Proteomes" id="UP001335648"/>
    </source>
</evidence>
<dbReference type="Proteomes" id="UP001335648">
    <property type="component" value="Unassembled WGS sequence"/>
</dbReference>
<feature type="compositionally biased region" description="Basic and acidic residues" evidence="1">
    <location>
        <begin position="20"/>
        <end position="30"/>
    </location>
</feature>
<evidence type="ECO:0000256" key="1">
    <source>
        <dbReference type="SAM" id="MobiDB-lite"/>
    </source>
</evidence>
<dbReference type="EMBL" id="JAULUE010002068">
    <property type="protein sequence ID" value="KAK5876185.1"/>
    <property type="molecule type" value="Genomic_DNA"/>
</dbReference>
<accession>A0AAN8B0L2</accession>
<reference evidence="2 3" key="1">
    <citation type="journal article" date="2023" name="Mol. Biol. Evol.">
        <title>Genomics of Secondarily Temperate Adaptation in the Only Non-Antarctic Icefish.</title>
        <authorList>
            <person name="Rivera-Colon A.G."/>
            <person name="Rayamajhi N."/>
            <person name="Minhas B.F."/>
            <person name="Madrigal G."/>
            <person name="Bilyk K.T."/>
            <person name="Yoon V."/>
            <person name="Hune M."/>
            <person name="Gregory S."/>
            <person name="Cheng C.H.C."/>
            <person name="Catchen J.M."/>
        </authorList>
    </citation>
    <scope>NUCLEOTIDE SEQUENCE [LARGE SCALE GENOMIC DNA]</scope>
    <source>
        <strain evidence="2">JC2023a</strain>
    </source>
</reference>
<organism evidence="2 3">
    <name type="scientific">Champsocephalus esox</name>
    <name type="common">pike icefish</name>
    <dbReference type="NCBI Taxonomy" id="159716"/>
    <lineage>
        <taxon>Eukaryota</taxon>
        <taxon>Metazoa</taxon>
        <taxon>Chordata</taxon>
        <taxon>Craniata</taxon>
        <taxon>Vertebrata</taxon>
        <taxon>Euteleostomi</taxon>
        <taxon>Actinopterygii</taxon>
        <taxon>Neopterygii</taxon>
        <taxon>Teleostei</taxon>
        <taxon>Neoteleostei</taxon>
        <taxon>Acanthomorphata</taxon>
        <taxon>Eupercaria</taxon>
        <taxon>Perciformes</taxon>
        <taxon>Notothenioidei</taxon>
        <taxon>Channichthyidae</taxon>
        <taxon>Champsocephalus</taxon>
    </lineage>
</organism>
<protein>
    <submittedName>
        <fullName evidence="2">Uncharacterized protein</fullName>
    </submittedName>
</protein>